<proteinExistence type="predicted"/>
<sequence length="109" mass="11045">HWSPSAARSDAVQPSSGPPAEAALGSVLASEARATLESVWPSTQPTGAPADRPSPAIAAEQSAWPSMTPADSTVDSVWPSAPPSGATEKQVRPSMTPAEATVDSVWPSA</sequence>
<dbReference type="EMBL" id="CAJNJA010016990">
    <property type="protein sequence ID" value="CAE7392055.1"/>
    <property type="molecule type" value="Genomic_DNA"/>
</dbReference>
<accession>A0A812QKN9</accession>
<evidence type="ECO:0000313" key="3">
    <source>
        <dbReference type="Proteomes" id="UP000601435"/>
    </source>
</evidence>
<dbReference type="AlphaFoldDB" id="A0A812QKN9"/>
<dbReference type="Proteomes" id="UP000601435">
    <property type="component" value="Unassembled WGS sequence"/>
</dbReference>
<feature type="compositionally biased region" description="Polar residues" evidence="1">
    <location>
        <begin position="63"/>
        <end position="75"/>
    </location>
</feature>
<feature type="non-terminal residue" evidence="2">
    <location>
        <position position="109"/>
    </location>
</feature>
<keyword evidence="3" id="KW-1185">Reference proteome</keyword>
<name>A0A812QKN9_9DINO</name>
<feature type="region of interest" description="Disordered" evidence="1">
    <location>
        <begin position="1"/>
        <end position="22"/>
    </location>
</feature>
<gene>
    <name evidence="2" type="ORF">SNEC2469_LOCUS10663</name>
</gene>
<feature type="region of interest" description="Disordered" evidence="1">
    <location>
        <begin position="39"/>
        <end position="109"/>
    </location>
</feature>
<evidence type="ECO:0000313" key="2">
    <source>
        <dbReference type="EMBL" id="CAE7392055.1"/>
    </source>
</evidence>
<feature type="non-terminal residue" evidence="2">
    <location>
        <position position="1"/>
    </location>
</feature>
<reference evidence="2" key="1">
    <citation type="submission" date="2021-02" db="EMBL/GenBank/DDBJ databases">
        <authorList>
            <person name="Dougan E. K."/>
            <person name="Rhodes N."/>
            <person name="Thang M."/>
            <person name="Chan C."/>
        </authorList>
    </citation>
    <scope>NUCLEOTIDE SEQUENCE</scope>
</reference>
<organism evidence="2 3">
    <name type="scientific">Symbiodinium necroappetens</name>
    <dbReference type="NCBI Taxonomy" id="1628268"/>
    <lineage>
        <taxon>Eukaryota</taxon>
        <taxon>Sar</taxon>
        <taxon>Alveolata</taxon>
        <taxon>Dinophyceae</taxon>
        <taxon>Suessiales</taxon>
        <taxon>Symbiodiniaceae</taxon>
        <taxon>Symbiodinium</taxon>
    </lineage>
</organism>
<comment type="caution">
    <text evidence="2">The sequence shown here is derived from an EMBL/GenBank/DDBJ whole genome shotgun (WGS) entry which is preliminary data.</text>
</comment>
<evidence type="ECO:0000256" key="1">
    <source>
        <dbReference type="SAM" id="MobiDB-lite"/>
    </source>
</evidence>
<protein>
    <submittedName>
        <fullName evidence="2">Uncharacterized protein</fullName>
    </submittedName>
</protein>